<evidence type="ECO:0000256" key="2">
    <source>
        <dbReference type="SAM" id="SignalP"/>
    </source>
</evidence>
<dbReference type="RefSeq" id="WP_166522020.1">
    <property type="nucleotide sequence ID" value="NZ_JAAABI010000001.1"/>
</dbReference>
<evidence type="ECO:0000313" key="4">
    <source>
        <dbReference type="Proteomes" id="UP000667650"/>
    </source>
</evidence>
<dbReference type="AlphaFoldDB" id="A0A964T9B9"/>
<organism evidence="3 4">
    <name type="scientific">Flagellimonas ochracea</name>
    <dbReference type="NCBI Taxonomy" id="2696472"/>
    <lineage>
        <taxon>Bacteria</taxon>
        <taxon>Pseudomonadati</taxon>
        <taxon>Bacteroidota</taxon>
        <taxon>Flavobacteriia</taxon>
        <taxon>Flavobacteriales</taxon>
        <taxon>Flavobacteriaceae</taxon>
        <taxon>Flagellimonas</taxon>
    </lineage>
</organism>
<keyword evidence="1" id="KW-0175">Coiled coil</keyword>
<comment type="caution">
    <text evidence="3">The sequence shown here is derived from an EMBL/GenBank/DDBJ whole genome shotgun (WGS) entry which is preliminary data.</text>
</comment>
<proteinExistence type="predicted"/>
<evidence type="ECO:0000256" key="1">
    <source>
        <dbReference type="SAM" id="Coils"/>
    </source>
</evidence>
<sequence>MKKVTPFYTILFLFFGISAFGQNTFPASGNVGIGTLTPGYSLDIVGTINATQLFVNGSAMESSPWNVSGVSVFYNTGNVGIGTNSPGFALDVNGTINATDILINGAALPSSPWSVSGNDASYTTGNVGIGTTNTQGYLLAVAGNMVAESVKVELEGNWPDFVFTSDYDLPSLFFIENYIKVNGHLPNIPSAKEVRKNGIELGQMDAKLLQKIEELTLHTIQQQKEIDSLKHLNQNLSKQNELIKELSERLEKLEQTKD</sequence>
<name>A0A964T9B9_9FLAO</name>
<protein>
    <recommendedName>
        <fullName evidence="5">BZIP transcription factor</fullName>
    </recommendedName>
</protein>
<evidence type="ECO:0008006" key="5">
    <source>
        <dbReference type="Google" id="ProtNLM"/>
    </source>
</evidence>
<dbReference type="Proteomes" id="UP000667650">
    <property type="component" value="Unassembled WGS sequence"/>
</dbReference>
<accession>A0A964T9B9</accession>
<keyword evidence="4" id="KW-1185">Reference proteome</keyword>
<dbReference type="EMBL" id="JAAABI010000001">
    <property type="protein sequence ID" value="NAY90613.1"/>
    <property type="molecule type" value="Genomic_DNA"/>
</dbReference>
<reference evidence="3" key="1">
    <citation type="submission" date="2020-01" db="EMBL/GenBank/DDBJ databases">
        <title>Muricauda ochracea sp. nov., isolated from a tidal flat of Garorim bay in Korea.</title>
        <authorList>
            <person name="Kim D."/>
            <person name="Yoo Y."/>
            <person name="Kim J.-J."/>
        </authorList>
    </citation>
    <scope>NUCLEOTIDE SEQUENCE</scope>
    <source>
        <strain evidence="3">JGD-17</strain>
    </source>
</reference>
<keyword evidence="2" id="KW-0732">Signal</keyword>
<evidence type="ECO:0000313" key="3">
    <source>
        <dbReference type="EMBL" id="NAY90613.1"/>
    </source>
</evidence>
<gene>
    <name evidence="3" type="ORF">GTQ34_01665</name>
</gene>
<feature type="chain" id="PRO_5037400017" description="BZIP transcription factor" evidence="2">
    <location>
        <begin position="22"/>
        <end position="258"/>
    </location>
</feature>
<feature type="signal peptide" evidence="2">
    <location>
        <begin position="1"/>
        <end position="21"/>
    </location>
</feature>
<feature type="coiled-coil region" evidence="1">
    <location>
        <begin position="226"/>
        <end position="256"/>
    </location>
</feature>